<organism evidence="3 4">
    <name type="scientific">Parthenolecanium corni</name>
    <dbReference type="NCBI Taxonomy" id="536013"/>
    <lineage>
        <taxon>Eukaryota</taxon>
        <taxon>Metazoa</taxon>
        <taxon>Ecdysozoa</taxon>
        <taxon>Arthropoda</taxon>
        <taxon>Hexapoda</taxon>
        <taxon>Insecta</taxon>
        <taxon>Pterygota</taxon>
        <taxon>Neoptera</taxon>
        <taxon>Paraneoptera</taxon>
        <taxon>Hemiptera</taxon>
        <taxon>Sternorrhyncha</taxon>
        <taxon>Coccoidea</taxon>
        <taxon>Coccidae</taxon>
        <taxon>Parthenolecanium</taxon>
    </lineage>
</organism>
<keyword evidence="2" id="KW-1133">Transmembrane helix</keyword>
<feature type="region of interest" description="Disordered" evidence="1">
    <location>
        <begin position="367"/>
        <end position="425"/>
    </location>
</feature>
<evidence type="ECO:0000313" key="3">
    <source>
        <dbReference type="EMBL" id="KAK7582189.1"/>
    </source>
</evidence>
<dbReference type="AlphaFoldDB" id="A0AAN9Y1F5"/>
<keyword evidence="4" id="KW-1185">Reference proteome</keyword>
<evidence type="ECO:0000313" key="4">
    <source>
        <dbReference type="Proteomes" id="UP001367676"/>
    </source>
</evidence>
<keyword evidence="2" id="KW-0472">Membrane</keyword>
<accession>A0AAN9Y1F5</accession>
<comment type="caution">
    <text evidence="3">The sequence shown here is derived from an EMBL/GenBank/DDBJ whole genome shotgun (WGS) entry which is preliminary data.</text>
</comment>
<proteinExistence type="predicted"/>
<keyword evidence="2" id="KW-0812">Transmembrane</keyword>
<feature type="transmembrane region" description="Helical" evidence="2">
    <location>
        <begin position="278"/>
        <end position="299"/>
    </location>
</feature>
<gene>
    <name evidence="3" type="ORF">V9T40_013634</name>
</gene>
<reference evidence="3 4" key="1">
    <citation type="submission" date="2024-03" db="EMBL/GenBank/DDBJ databases">
        <title>Adaptation during the transition from Ophiocordyceps entomopathogen to insect associate is accompanied by gene loss and intensified selection.</title>
        <authorList>
            <person name="Ward C.M."/>
            <person name="Onetto C.A."/>
            <person name="Borneman A.R."/>
        </authorList>
    </citation>
    <scope>NUCLEOTIDE SEQUENCE [LARGE SCALE GENOMIC DNA]</scope>
    <source>
        <strain evidence="3">AWRI1</strain>
        <tissue evidence="3">Single Adult Female</tissue>
    </source>
</reference>
<name>A0AAN9Y1F5_9HEMI</name>
<protein>
    <submittedName>
        <fullName evidence="3">Uncharacterized protein</fullName>
    </submittedName>
</protein>
<feature type="transmembrane region" description="Helical" evidence="2">
    <location>
        <begin position="9"/>
        <end position="38"/>
    </location>
</feature>
<evidence type="ECO:0000256" key="1">
    <source>
        <dbReference type="SAM" id="MobiDB-lite"/>
    </source>
</evidence>
<feature type="region of interest" description="Disordered" evidence="1">
    <location>
        <begin position="310"/>
        <end position="333"/>
    </location>
</feature>
<feature type="transmembrane region" description="Helical" evidence="2">
    <location>
        <begin position="200"/>
        <end position="225"/>
    </location>
</feature>
<dbReference type="Proteomes" id="UP001367676">
    <property type="component" value="Unassembled WGS sequence"/>
</dbReference>
<evidence type="ECO:0000256" key="2">
    <source>
        <dbReference type="SAM" id="Phobius"/>
    </source>
</evidence>
<sequence length="425" mass="46207">MPDCIKNRALYSSCVTVLAITGFALATTATILPLWGYYSNPTVTTPGRVDRGHFGPWQTCVETYFGKTKCGDFSKFQPVVQNYGYNAVDMVALQNSAGAVAVSDTMKPYPNPEKFGKIENALQRYKVVRVMSHEYNQKIKIKNPRFVYGFSDRITNAVILLSSLFDGIKKGDGVSSKAKSKIRLNLELGPPITAVRISGYFAIAGVLLLGIFCVLSVLHLAMVVSKEKVVMKFKSAVMAKLVFSILSEIIAIIVGVLFAFQTDDKENSYQVTRGESFYLQVGLIIIIFLLFITSLYDLIFARRSNGDPTAVRDPTGVEATTFNNPGFREKNRGGHAISMTEASGKPYSSNSGTNGSMVSMSTVISSNGSTTTSFSKGPLRSSLKKPRVSTDPSLGIHNPGFSGSSPTLPRDGMKKVRIQTQSTAV</sequence>
<dbReference type="EMBL" id="JBBCAQ010000033">
    <property type="protein sequence ID" value="KAK7582189.1"/>
    <property type="molecule type" value="Genomic_DNA"/>
</dbReference>
<feature type="transmembrane region" description="Helical" evidence="2">
    <location>
        <begin position="237"/>
        <end position="258"/>
    </location>
</feature>